<accession>A0A8S9K8W3</accession>
<gene>
    <name evidence="1" type="ORF">F2Q70_00038275</name>
</gene>
<dbReference type="EMBL" id="QGKY02000190">
    <property type="protein sequence ID" value="KAF2590532.1"/>
    <property type="molecule type" value="Genomic_DNA"/>
</dbReference>
<dbReference type="AlphaFoldDB" id="A0A8S9K8W3"/>
<comment type="caution">
    <text evidence="1">The sequence shown here is derived from an EMBL/GenBank/DDBJ whole genome shotgun (WGS) entry which is preliminary data.</text>
</comment>
<evidence type="ECO:0000313" key="1">
    <source>
        <dbReference type="EMBL" id="KAF2590532.1"/>
    </source>
</evidence>
<sequence length="216" mass="24282">MVAKIHLNIQHKKVCDFETHLGTCGWVFSIITESYDEKMPHTPDPTLQVGTLSPVYLYTCLLSFNPVFSQNFYMAVPCPMVISRGSDHLPVCNKFDMRSDPGRTHGKLLLEIVSIVPDGHDCFFCSSAYVGNKPAETFVLETQDAEIQPTNSWGRPPSPDSPLLARRVRYPSRLATMGNLTLKNFPSLLRHPTTLTRFVSKEIGEYYGQKNSVNTI</sequence>
<proteinExistence type="predicted"/>
<organism evidence="1">
    <name type="scientific">Brassica cretica</name>
    <name type="common">Mustard</name>
    <dbReference type="NCBI Taxonomy" id="69181"/>
    <lineage>
        <taxon>Eukaryota</taxon>
        <taxon>Viridiplantae</taxon>
        <taxon>Streptophyta</taxon>
        <taxon>Embryophyta</taxon>
        <taxon>Tracheophyta</taxon>
        <taxon>Spermatophyta</taxon>
        <taxon>Magnoliopsida</taxon>
        <taxon>eudicotyledons</taxon>
        <taxon>Gunneridae</taxon>
        <taxon>Pentapetalae</taxon>
        <taxon>rosids</taxon>
        <taxon>malvids</taxon>
        <taxon>Brassicales</taxon>
        <taxon>Brassicaceae</taxon>
        <taxon>Brassiceae</taxon>
        <taxon>Brassica</taxon>
    </lineage>
</organism>
<name>A0A8S9K8W3_BRACR</name>
<protein>
    <submittedName>
        <fullName evidence="1">Uncharacterized protein</fullName>
    </submittedName>
</protein>
<reference evidence="1" key="1">
    <citation type="submission" date="2019-12" db="EMBL/GenBank/DDBJ databases">
        <title>Genome sequencing and annotation of Brassica cretica.</title>
        <authorList>
            <person name="Studholme D.J."/>
            <person name="Sarris P.F."/>
        </authorList>
    </citation>
    <scope>NUCLEOTIDE SEQUENCE</scope>
    <source>
        <strain evidence="1">PFS-102/07</strain>
        <tissue evidence="1">Leaf</tissue>
    </source>
</reference>